<dbReference type="InterPro" id="IPR011990">
    <property type="entry name" value="TPR-like_helical_dom_sf"/>
</dbReference>
<evidence type="ECO:0000313" key="1">
    <source>
        <dbReference type="EMBL" id="KXU78349.1"/>
    </source>
</evidence>
<sequence length="404" mass="45639">MNPSTRTRHLNQWIQQHSAQDMTYPALHGFLCARLVGPEQPDWQQPLAGLLEQDAELDEKSAEALHHLIAELESLADEEQLALPSQCRLPSDDPEQVFDKQHPLGQWCYGFSQGFATWPKPKDLNDLTTQHRFSLAAELCLFRDKPMAQMLYSAAASDLPFAEFGKRQRQHMKTALNQLLNLDQYQAAPSAEVALDSEQAEQWQKWFALADASRDHRVRLGWFDKIIADASPLFDDAFWQQIAGHAWSSHEARPLLAARAGRADCLLQLGQLAEARAEYLDLLTLCQADEPGCRYHLSTLYARQGDWQALAGLLVRFDEASSWLLYNKALMVFATKGVEAAREHLLAAINANPHIPACLLGQRKLPKQEPGSWQAGSRDEAALYALYTRDAWLKHQALLWLRKG</sequence>
<comment type="caution">
    <text evidence="1">The sequence shown here is derived from an EMBL/GenBank/DDBJ whole genome shotgun (WGS) entry which is preliminary data.</text>
</comment>
<dbReference type="Gene3D" id="1.20.120.740">
    <property type="entry name" value="YgfB uncharacterised protein family UPF0149, PF03695"/>
    <property type="match status" value="1"/>
</dbReference>
<organism evidence="1 2">
    <name type="scientific">Aeromonas enteropelogenes</name>
    <name type="common">Aeromonas trota</name>
    <dbReference type="NCBI Taxonomy" id="29489"/>
    <lineage>
        <taxon>Bacteria</taxon>
        <taxon>Pseudomonadati</taxon>
        <taxon>Pseudomonadota</taxon>
        <taxon>Gammaproteobacteria</taxon>
        <taxon>Aeromonadales</taxon>
        <taxon>Aeromonadaceae</taxon>
        <taxon>Aeromonas</taxon>
    </lineage>
</organism>
<dbReference type="RefSeq" id="WP_061477493.1">
    <property type="nucleotide sequence ID" value="NZ_JMGO02000018.1"/>
</dbReference>
<proteinExistence type="predicted"/>
<dbReference type="STRING" id="29489.VL01_05425"/>
<dbReference type="InterPro" id="IPR011978">
    <property type="entry name" value="YgfB-like"/>
</dbReference>
<dbReference type="InterPro" id="IPR036255">
    <property type="entry name" value="YgfB-like_sf"/>
</dbReference>
<name>A0A175VCY9_AEREN</name>
<evidence type="ECO:0000313" key="2">
    <source>
        <dbReference type="Proteomes" id="UP000078435"/>
    </source>
</evidence>
<dbReference type="AlphaFoldDB" id="A0A175VCY9"/>
<dbReference type="Proteomes" id="UP000078435">
    <property type="component" value="Unassembled WGS sequence"/>
</dbReference>
<dbReference type="EMBL" id="JMGO02000018">
    <property type="protein sequence ID" value="KXU78349.1"/>
    <property type="molecule type" value="Genomic_DNA"/>
</dbReference>
<dbReference type="SUPFAM" id="SSF101327">
    <property type="entry name" value="YgfB-like"/>
    <property type="match status" value="1"/>
</dbReference>
<dbReference type="Gene3D" id="1.25.40.10">
    <property type="entry name" value="Tetratricopeptide repeat domain"/>
    <property type="match status" value="1"/>
</dbReference>
<gene>
    <name evidence="1" type="ORF">LCR_04190</name>
</gene>
<dbReference type="OrthoDB" id="9783391at2"/>
<protein>
    <submittedName>
        <fullName evidence="1">Uncharacterized protein</fullName>
    </submittedName>
</protein>
<reference evidence="1 2" key="1">
    <citation type="submission" date="2016-02" db="EMBL/GenBank/DDBJ databases">
        <title>Draft genome sequence of Aeromonas trota strain 1999lcr isolated from cerebrospinal fluid (CSF).</title>
        <authorList>
            <person name="Dallagassa C.B."/>
            <person name="Prediger K.C."/>
            <person name="Weiss V.A."/>
            <person name="Assis F.E."/>
            <person name="Baura V."/>
            <person name="Cruz L.M."/>
            <person name="Souza E.M."/>
            <person name="Pedrosa F.O."/>
            <person name="Fadel-Picheth C.M."/>
        </authorList>
    </citation>
    <scope>NUCLEOTIDE SEQUENCE [LARGE SCALE GENOMIC DNA]</scope>
    <source>
        <strain evidence="1 2">1999lcr</strain>
    </source>
</reference>
<dbReference type="SUPFAM" id="SSF48452">
    <property type="entry name" value="TPR-like"/>
    <property type="match status" value="1"/>
</dbReference>
<dbReference type="Pfam" id="PF03695">
    <property type="entry name" value="UPF0149"/>
    <property type="match status" value="1"/>
</dbReference>
<accession>A0A175VCY9</accession>